<accession>A0ABS7THH6</accession>
<comment type="caution">
    <text evidence="2">The sequence shown here is derived from an EMBL/GenBank/DDBJ whole genome shotgun (WGS) entry which is preliminary data.</text>
</comment>
<dbReference type="NCBIfam" id="NF005901">
    <property type="entry name" value="PRK07877.1"/>
    <property type="match status" value="1"/>
</dbReference>
<feature type="domain" description="THIF-type NAD/FAD binding fold" evidence="1">
    <location>
        <begin position="123"/>
        <end position="262"/>
    </location>
</feature>
<reference evidence="2" key="1">
    <citation type="submission" date="2021-08" db="EMBL/GenBank/DDBJ databases">
        <authorList>
            <person name="Stevens D.C."/>
        </authorList>
    </citation>
    <scope>NUCLEOTIDE SEQUENCE</scope>
    <source>
        <strain evidence="2">DSM 53165</strain>
    </source>
</reference>
<evidence type="ECO:0000259" key="1">
    <source>
        <dbReference type="Pfam" id="PF00899"/>
    </source>
</evidence>
<dbReference type="Gene3D" id="3.40.50.720">
    <property type="entry name" value="NAD(P)-binding Rossmann-like Domain"/>
    <property type="match status" value="1"/>
</dbReference>
<dbReference type="RefSeq" id="WP_224189438.1">
    <property type="nucleotide sequence ID" value="NZ_JAIRAU010000001.1"/>
</dbReference>
<gene>
    <name evidence="2" type="ORF">K7C98_00290</name>
</gene>
<sequence length="757" mass="83167">MHARRLPKTLAPWREVLASAERESWFPLIFDRSVPAEAEAMDELMSEGEVMYVHDMLEAQLKDLVRSRTPSKNYTDDEVAQEIARLLDGQAPQDYGRWAFYPWSRRLVHLLPPDSFIELRSDRNRNKITSEEQARLRKIKIALAGLSVGNAVAVTLALEGVFGELRLADFDTLDLSNMNRIRCAVFDLGLNKAIIAARQIFEQNPYANLVLFTDGVTPENIGEFIDGTGPGDRADIVIDECDSIAIKLKLREEARARRLPVLMETSDRGMLDIERFDLEPDRPILHGLVGTVTSDQVNTLPPPARLGLVLQIAGLHTISPRLAASLLELNLTLKGFSQLGSDVTLGGATTTTAVRRLALGLPMASGRVYIDVSAQLAEVTSPPLPDLSSARRLREIAEVRELVQYAIMAPSHGNDQPWRFEYVDGVLRLFLADERGGGGRDEIGRHWALVALGGALSNLQIAAGVKGSEANIQLFPGKQDPSLVAEVRFGLRAGGPAADPLFEQIPRRATNRQLGTRAHLSPVHVQALSAAARDNGAKLQLCTDRALLGELGQLLGEAERLRLLTPTLHGPAMRQIRWSEAEAHDTQDGIRVEALAVTPMDFAAFQLLRSTDVAKVLRDTNGGRLLMMSSVQALASSAAVGLLTIPGQSPTALVRGGQAMQQLWLTASALGVAVHPINTLIDMFARVERFHGAGFDKREIHRFLEMRERFTRAFTVALTDVEILLFRLSYADPAPLRTLRRPVDAVFSAPLPEKKSP</sequence>
<evidence type="ECO:0000313" key="2">
    <source>
        <dbReference type="EMBL" id="MBZ5707675.1"/>
    </source>
</evidence>
<dbReference type="InterPro" id="IPR045886">
    <property type="entry name" value="ThiF/MoeB/HesA"/>
</dbReference>
<name>A0ABS7THH6_9BACT</name>
<dbReference type="InterPro" id="IPR000415">
    <property type="entry name" value="Nitroreductase-like"/>
</dbReference>
<dbReference type="CDD" id="cd01483">
    <property type="entry name" value="E1_enzyme_family"/>
    <property type="match status" value="1"/>
</dbReference>
<evidence type="ECO:0000313" key="3">
    <source>
        <dbReference type="Proteomes" id="UP001139031"/>
    </source>
</evidence>
<organism evidence="2 3">
    <name type="scientific">Nannocystis pusilla</name>
    <dbReference type="NCBI Taxonomy" id="889268"/>
    <lineage>
        <taxon>Bacteria</taxon>
        <taxon>Pseudomonadati</taxon>
        <taxon>Myxococcota</taxon>
        <taxon>Polyangia</taxon>
        <taxon>Nannocystales</taxon>
        <taxon>Nannocystaceae</taxon>
        <taxon>Nannocystis</taxon>
    </lineage>
</organism>
<dbReference type="PANTHER" id="PTHR43267">
    <property type="entry name" value="TRNA THREONYLCARBAMOYLADENOSINE DEHYDRATASE"/>
    <property type="match status" value="1"/>
</dbReference>
<dbReference type="Gene3D" id="3.40.109.10">
    <property type="entry name" value="NADH Oxidase"/>
    <property type="match status" value="1"/>
</dbReference>
<dbReference type="SUPFAM" id="SSF55469">
    <property type="entry name" value="FMN-dependent nitroreductase-like"/>
    <property type="match status" value="1"/>
</dbReference>
<dbReference type="InterPro" id="IPR000594">
    <property type="entry name" value="ThiF_NAD_FAD-bd"/>
</dbReference>
<dbReference type="EMBL" id="JAIRAU010000001">
    <property type="protein sequence ID" value="MBZ5707675.1"/>
    <property type="molecule type" value="Genomic_DNA"/>
</dbReference>
<dbReference type="SUPFAM" id="SSF69572">
    <property type="entry name" value="Activating enzymes of the ubiquitin-like proteins"/>
    <property type="match status" value="1"/>
</dbReference>
<dbReference type="InterPro" id="IPR035985">
    <property type="entry name" value="Ubiquitin-activating_enz"/>
</dbReference>
<proteinExistence type="predicted"/>
<dbReference type="PANTHER" id="PTHR43267:SF3">
    <property type="entry name" value="THIF PROTEIN"/>
    <property type="match status" value="1"/>
</dbReference>
<dbReference type="Pfam" id="PF00899">
    <property type="entry name" value="ThiF"/>
    <property type="match status" value="1"/>
</dbReference>
<dbReference type="Proteomes" id="UP001139031">
    <property type="component" value="Unassembled WGS sequence"/>
</dbReference>
<protein>
    <submittedName>
        <fullName evidence="2">Rv1355c family protein</fullName>
    </submittedName>
</protein>
<keyword evidence="3" id="KW-1185">Reference proteome</keyword>